<dbReference type="Proteomes" id="UP000006764">
    <property type="component" value="Chromosome"/>
</dbReference>
<proteinExistence type="predicted"/>
<dbReference type="EMBL" id="CP004387">
    <property type="protein sequence ID" value="AJD50012.1"/>
    <property type="molecule type" value="Genomic_DNA"/>
</dbReference>
<protein>
    <submittedName>
        <fullName evidence="1">Uncharacterized protein</fullName>
    </submittedName>
</protein>
<dbReference type="HOGENOM" id="CLU_2230772_0_0_6"/>
<evidence type="ECO:0000313" key="2">
    <source>
        <dbReference type="Proteomes" id="UP000006764"/>
    </source>
</evidence>
<dbReference type="AlphaFoldDB" id="A0A0B4XUT7"/>
<reference evidence="1 2" key="1">
    <citation type="journal article" date="2012" name="J. Bacteriol.">
        <title>Genome sequence of an alkane-degrading bacterium, Alcanivorax pacificus type strain W11-5, isolated from deep sea sediment.</title>
        <authorList>
            <person name="Lai Q."/>
            <person name="Shao Z."/>
        </authorList>
    </citation>
    <scope>NUCLEOTIDE SEQUENCE [LARGE SCALE GENOMIC DNA]</scope>
    <source>
        <strain evidence="1 2">W11-5</strain>
    </source>
</reference>
<name>A0A0B4XUT7_9GAMM</name>
<sequence length="105" mass="11401">MFIVIEGHDINFFHTKADAERYVEPEAVEEGVLAFYNESGDRLLVDIVKMKGGARKVVIGGRVGDGSEELALVLSDSIRMAGLVPSMGGLNDLLRQSLAIHGMTR</sequence>
<gene>
    <name evidence="1" type="ORF">S7S_18000</name>
</gene>
<dbReference type="KEGG" id="apac:S7S_18000"/>
<keyword evidence="2" id="KW-1185">Reference proteome</keyword>
<evidence type="ECO:0000313" key="1">
    <source>
        <dbReference type="EMBL" id="AJD50012.1"/>
    </source>
</evidence>
<organism evidence="1 2">
    <name type="scientific">Isoalcanivorax pacificus W11-5</name>
    <dbReference type="NCBI Taxonomy" id="391936"/>
    <lineage>
        <taxon>Bacteria</taxon>
        <taxon>Pseudomonadati</taxon>
        <taxon>Pseudomonadota</taxon>
        <taxon>Gammaproteobacteria</taxon>
        <taxon>Oceanospirillales</taxon>
        <taxon>Alcanivoracaceae</taxon>
        <taxon>Isoalcanivorax</taxon>
    </lineage>
</organism>
<dbReference type="RefSeq" id="WP_008734619.1">
    <property type="nucleotide sequence ID" value="NZ_CP004387.1"/>
</dbReference>
<accession>A0A0B4XUT7</accession>